<dbReference type="InParanoid" id="A0A7M7IZS4"/>
<dbReference type="AlphaFoldDB" id="A0A7M7IZS4"/>
<organism evidence="9 10">
    <name type="scientific">Varroa destructor</name>
    <name type="common">Honeybee mite</name>
    <dbReference type="NCBI Taxonomy" id="109461"/>
    <lineage>
        <taxon>Eukaryota</taxon>
        <taxon>Metazoa</taxon>
        <taxon>Ecdysozoa</taxon>
        <taxon>Arthropoda</taxon>
        <taxon>Chelicerata</taxon>
        <taxon>Arachnida</taxon>
        <taxon>Acari</taxon>
        <taxon>Parasitiformes</taxon>
        <taxon>Mesostigmata</taxon>
        <taxon>Gamasina</taxon>
        <taxon>Dermanyssoidea</taxon>
        <taxon>Varroidae</taxon>
        <taxon>Varroa</taxon>
    </lineage>
</organism>
<dbReference type="SUPFAM" id="SSF54695">
    <property type="entry name" value="POZ domain"/>
    <property type="match status" value="1"/>
</dbReference>
<dbReference type="SMART" id="SM00612">
    <property type="entry name" value="Kelch"/>
    <property type="match status" value="6"/>
</dbReference>
<evidence type="ECO:0000256" key="3">
    <source>
        <dbReference type="ARBA" id="ARBA00022441"/>
    </source>
</evidence>
<dbReference type="Pfam" id="PF00651">
    <property type="entry name" value="BTB"/>
    <property type="match status" value="1"/>
</dbReference>
<dbReference type="FunFam" id="1.25.40.420:FF:000001">
    <property type="entry name" value="Kelch-like family member 12"/>
    <property type="match status" value="1"/>
</dbReference>
<dbReference type="PANTHER" id="PTHR24412:SF451">
    <property type="entry name" value="KELCH-LIKE PROTEIN 20"/>
    <property type="match status" value="1"/>
</dbReference>
<dbReference type="InterPro" id="IPR011333">
    <property type="entry name" value="SKP1/BTB/POZ_sf"/>
</dbReference>
<dbReference type="OMA" id="CAVFNNL"/>
<evidence type="ECO:0000256" key="6">
    <source>
        <dbReference type="ARBA" id="ARBA00023203"/>
    </source>
</evidence>
<keyword evidence="4" id="KW-0677">Repeat</keyword>
<dbReference type="Proteomes" id="UP000594260">
    <property type="component" value="Unplaced"/>
</dbReference>
<dbReference type="OrthoDB" id="45365at2759"/>
<dbReference type="PANTHER" id="PTHR24412">
    <property type="entry name" value="KELCH PROTEIN"/>
    <property type="match status" value="1"/>
</dbReference>
<dbReference type="PIRSF" id="PIRSF037037">
    <property type="entry name" value="Kelch-like_protein_gigaxonin"/>
    <property type="match status" value="1"/>
</dbReference>
<dbReference type="InterPro" id="IPR017096">
    <property type="entry name" value="BTB-kelch_protein"/>
</dbReference>
<sequence>MSPCVTRVFLGMPASICLVDKVTAHSYDRMDSSVAGATEGAVVPAGVVEPARLEHSSDKHPRQALDAINVLRLHRELCDVVLVVGSKKIFAHRIVLSACSPYFHAMFTGELAESRQTEVTIRDIDEFAMELIVDFAYTSRIVVQESNVQMLLPAACLLQMTEIQEVCCEFLKRQLDPSNCLGIRAFADTHACRELLRIADKFTQHNFQEVMESEEFLLLPVNQLMDIISSDELNVRSEEHVFTAVMSWVKHNVTERRQYLGQILGHVRLPLLSPKYLVGTVGSDLLVKSDEICRDLVDEAKNYLLLPQERPLMQGPRTRPRKPVRRGEVLFAVGGWCSGDAIASVERYDPQTNEWRMVAPMSKRRCGVGVAVLNDLLYAVGGHDGQSYLNSIERFDPQTNQWSCDVAPTSSCRTSVGVAVLDGYLYAVGGQDGVSCLNFVERYDAEKNRWTKVAPMGSKRLGVAVAVLGGNLYAMGGSDGTSPLNTVERFDPRTNRWTCVAPMGTRRKHLGCAVYNNMIYAVGGRDDTTELSSAERYNPQLNTWQPIVAMTCRRSGVGLAVVNGLLYAVGGFDGTTYLKTIEVYDPDTNQWKYCGSMNYRRLGGGVGVVRLPQCDMTTHFW</sequence>
<feature type="domain" description="BTB" evidence="8">
    <location>
        <begin position="78"/>
        <end position="145"/>
    </location>
</feature>
<evidence type="ECO:0000259" key="8">
    <source>
        <dbReference type="PROSITE" id="PS50097"/>
    </source>
</evidence>
<dbReference type="InterPro" id="IPR006652">
    <property type="entry name" value="Kelch_1"/>
</dbReference>
<reference evidence="9" key="1">
    <citation type="submission" date="2021-01" db="UniProtKB">
        <authorList>
            <consortium name="EnsemblMetazoa"/>
        </authorList>
    </citation>
    <scope>IDENTIFICATION</scope>
</reference>
<dbReference type="GO" id="GO:0003779">
    <property type="term" value="F:actin binding"/>
    <property type="evidence" value="ECO:0007669"/>
    <property type="project" value="UniProtKB-KW"/>
</dbReference>
<dbReference type="CTD" id="53556"/>
<dbReference type="InterPro" id="IPR000210">
    <property type="entry name" value="BTB/POZ_dom"/>
</dbReference>
<dbReference type="EnsemblMetazoa" id="XM_022789087">
    <property type="protein sequence ID" value="XP_022644822"/>
    <property type="gene ID" value="LOC111243466"/>
</dbReference>
<dbReference type="KEGG" id="vde:111243466"/>
<comment type="function">
    <text evidence="7">Probable substrate-specific adapter of an E3 ubiquitin-protein ligase complex which mediates the ubiquitination and subsequent proteasomal degradation of target proteins. May have a role in synapse differentiation and growth.</text>
</comment>
<dbReference type="InterPro" id="IPR011705">
    <property type="entry name" value="BACK"/>
</dbReference>
<dbReference type="CDD" id="cd18249">
    <property type="entry name" value="BTB_POZ_KLHL20_KLEIP"/>
    <property type="match status" value="1"/>
</dbReference>
<keyword evidence="10" id="KW-1185">Reference proteome</keyword>
<dbReference type="Gene3D" id="3.30.710.10">
    <property type="entry name" value="Potassium Channel Kv1.1, Chain A"/>
    <property type="match status" value="1"/>
</dbReference>
<dbReference type="RefSeq" id="XP_022644822.1">
    <property type="nucleotide sequence ID" value="XM_022789087.1"/>
</dbReference>
<dbReference type="InterPro" id="IPR011043">
    <property type="entry name" value="Gal_Oxase/kelch_b-propeller"/>
</dbReference>
<name>A0A7M7IZS4_VARDE</name>
<evidence type="ECO:0000256" key="2">
    <source>
        <dbReference type="ARBA" id="ARBA00013699"/>
    </source>
</evidence>
<dbReference type="Gene3D" id="2.120.10.80">
    <property type="entry name" value="Kelch-type beta propeller"/>
    <property type="match status" value="1"/>
</dbReference>
<dbReference type="SMART" id="SM00875">
    <property type="entry name" value="BACK"/>
    <property type="match status" value="1"/>
</dbReference>
<evidence type="ECO:0000256" key="7">
    <source>
        <dbReference type="ARBA" id="ARBA00043912"/>
    </source>
</evidence>
<dbReference type="GeneID" id="111243466"/>
<dbReference type="Gene3D" id="1.25.40.420">
    <property type="match status" value="1"/>
</dbReference>
<dbReference type="SMART" id="SM00225">
    <property type="entry name" value="BTB"/>
    <property type="match status" value="1"/>
</dbReference>
<dbReference type="Pfam" id="PF01344">
    <property type="entry name" value="Kelch_1"/>
    <property type="match status" value="2"/>
</dbReference>
<proteinExistence type="predicted"/>
<dbReference type="SUPFAM" id="SSF117281">
    <property type="entry name" value="Kelch motif"/>
    <property type="match status" value="1"/>
</dbReference>
<keyword evidence="3" id="KW-0880">Kelch repeat</keyword>
<keyword evidence="6" id="KW-0009">Actin-binding</keyword>
<dbReference type="Pfam" id="PF24681">
    <property type="entry name" value="Kelch_KLHDC2_KLHL20_DRC7"/>
    <property type="match status" value="1"/>
</dbReference>
<dbReference type="InterPro" id="IPR015915">
    <property type="entry name" value="Kelch-typ_b-propeller"/>
</dbReference>
<evidence type="ECO:0000256" key="1">
    <source>
        <dbReference type="ARBA" id="ARBA00004906"/>
    </source>
</evidence>
<protein>
    <recommendedName>
        <fullName evidence="2">Kelch-like protein diablo</fullName>
    </recommendedName>
</protein>
<evidence type="ECO:0000313" key="10">
    <source>
        <dbReference type="Proteomes" id="UP000594260"/>
    </source>
</evidence>
<dbReference type="EnsemblMetazoa" id="XM_022789085">
    <property type="protein sequence ID" value="XP_022644820"/>
    <property type="gene ID" value="LOC111243466"/>
</dbReference>
<dbReference type="FunCoup" id="A0A7M7IZS4">
    <property type="interactions" value="1533"/>
</dbReference>
<evidence type="ECO:0000313" key="9">
    <source>
        <dbReference type="EnsemblMetazoa" id="XP_022644820"/>
    </source>
</evidence>
<evidence type="ECO:0000256" key="5">
    <source>
        <dbReference type="ARBA" id="ARBA00022786"/>
    </source>
</evidence>
<dbReference type="FunFam" id="3.30.710.10:FF:000001">
    <property type="entry name" value="Kelch-like family member 20"/>
    <property type="match status" value="1"/>
</dbReference>
<dbReference type="GO" id="GO:0016567">
    <property type="term" value="P:protein ubiquitination"/>
    <property type="evidence" value="ECO:0007669"/>
    <property type="project" value="UniProtKB-UniPathway"/>
</dbReference>
<dbReference type="RefSeq" id="XP_022644821.1">
    <property type="nucleotide sequence ID" value="XM_022789086.1"/>
</dbReference>
<dbReference type="SUPFAM" id="SSF50965">
    <property type="entry name" value="Galactose oxidase, central domain"/>
    <property type="match status" value="1"/>
</dbReference>
<dbReference type="PROSITE" id="PS50097">
    <property type="entry name" value="BTB"/>
    <property type="match status" value="1"/>
</dbReference>
<comment type="pathway">
    <text evidence="1">Protein modification; protein ubiquitination.</text>
</comment>
<dbReference type="UniPathway" id="UPA00143"/>
<evidence type="ECO:0000256" key="4">
    <source>
        <dbReference type="ARBA" id="ARBA00022737"/>
    </source>
</evidence>
<dbReference type="Pfam" id="PF07707">
    <property type="entry name" value="BACK"/>
    <property type="match status" value="1"/>
</dbReference>
<dbReference type="RefSeq" id="XP_022644820.1">
    <property type="nucleotide sequence ID" value="XM_022789085.1"/>
</dbReference>
<dbReference type="EnsemblMetazoa" id="XM_022789086">
    <property type="protein sequence ID" value="XP_022644821"/>
    <property type="gene ID" value="LOC111243466"/>
</dbReference>
<keyword evidence="5" id="KW-0833">Ubl conjugation pathway</keyword>
<dbReference type="CDD" id="cd18459">
    <property type="entry name" value="BACK_KLHL20"/>
    <property type="match status" value="1"/>
</dbReference>
<accession>A0A7M7IZS4</accession>